<keyword evidence="3" id="KW-0648">Protein biosynthesis</keyword>
<dbReference type="AlphaFoldDB" id="A0A9W7BHH4"/>
<evidence type="ECO:0000256" key="1">
    <source>
        <dbReference type="ARBA" id="ARBA00010835"/>
    </source>
</evidence>
<dbReference type="Gene3D" id="3.30.70.1660">
    <property type="match status" value="2"/>
</dbReference>
<proteinExistence type="inferred from homology"/>
<dbReference type="InterPro" id="IPR045853">
    <property type="entry name" value="Pep_chain_release_fac_I_sf"/>
</dbReference>
<dbReference type="InterPro" id="IPR000352">
    <property type="entry name" value="Pep_chain_release_fac_I"/>
</dbReference>
<evidence type="ECO:0000259" key="4">
    <source>
        <dbReference type="PROSITE" id="PS00745"/>
    </source>
</evidence>
<dbReference type="GO" id="GO:0005737">
    <property type="term" value="C:cytoplasm"/>
    <property type="evidence" value="ECO:0007669"/>
    <property type="project" value="UniProtKB-ARBA"/>
</dbReference>
<dbReference type="Pfam" id="PF03462">
    <property type="entry name" value="PCRF"/>
    <property type="match status" value="1"/>
</dbReference>
<protein>
    <recommendedName>
        <fullName evidence="4">Prokaryotic-type class I peptide chain release factors domain-containing protein</fullName>
    </recommendedName>
</protein>
<dbReference type="Proteomes" id="UP001165160">
    <property type="component" value="Unassembled WGS sequence"/>
</dbReference>
<dbReference type="Gene3D" id="6.10.140.1950">
    <property type="match status" value="1"/>
</dbReference>
<dbReference type="PANTHER" id="PTHR43804:SF7">
    <property type="entry name" value="LD18447P"/>
    <property type="match status" value="1"/>
</dbReference>
<evidence type="ECO:0000313" key="5">
    <source>
        <dbReference type="EMBL" id="GMH90809.1"/>
    </source>
</evidence>
<comment type="caution">
    <text evidence="5">The sequence shown here is derived from an EMBL/GenBank/DDBJ whole genome shotgun (WGS) entry which is preliminary data.</text>
</comment>
<dbReference type="Gene3D" id="3.30.160.20">
    <property type="match status" value="1"/>
</dbReference>
<sequence>MLSVGVERYLNRVNKKYEHLKIELDKSIEAGSSQQIDSISKSLASLSPLITLSSSYSALLSQRSDLLEMLSSEPSISSEIFPELTSLDSDIKSERKDLSSMATESYMSSMPSAPPDSPSVILEVRPGTGGDEATIFAMELFRAYEKVARAKDWSFKVMHLQETSLNGLKEGVAEITCPLSSPLYTYLSVESGVHRVQRVPFNSPKLQTSTSNVIILPSTPPRSLSPLDPSTLKFETYRASGAGGQHVNTTDSAIRCTHIPSGIKAEIQDERSQHKNKAKAIKLVTLRVHEVERLKEEERDQRQRGKVVSTGERGDRVRTYNFKEDRITDHRSGESVYGIQGVMEGGNLWEEFWEGLRELRRKEVEEMMEEDRDEED</sequence>
<dbReference type="InterPro" id="IPR005139">
    <property type="entry name" value="PCRF"/>
</dbReference>
<dbReference type="SMART" id="SM00937">
    <property type="entry name" value="PCRF"/>
    <property type="match status" value="1"/>
</dbReference>
<feature type="domain" description="Prokaryotic-type class I peptide chain release factors" evidence="4">
    <location>
        <begin position="238"/>
        <end position="254"/>
    </location>
</feature>
<evidence type="ECO:0000256" key="3">
    <source>
        <dbReference type="ARBA" id="ARBA00022917"/>
    </source>
</evidence>
<evidence type="ECO:0000313" key="6">
    <source>
        <dbReference type="Proteomes" id="UP001165160"/>
    </source>
</evidence>
<keyword evidence="6" id="KW-1185">Reference proteome</keyword>
<dbReference type="SUPFAM" id="SSF75620">
    <property type="entry name" value="Release factor"/>
    <property type="match status" value="1"/>
</dbReference>
<evidence type="ECO:0000256" key="2">
    <source>
        <dbReference type="ARBA" id="ARBA00022481"/>
    </source>
</evidence>
<name>A0A9W7BHH4_9STRA</name>
<comment type="similarity">
    <text evidence="1">Belongs to the prokaryotic/mitochondrial release factor family.</text>
</comment>
<gene>
    <name evidence="5" type="ORF">TrVE_jg1292</name>
</gene>
<dbReference type="FunFam" id="3.30.160.20:FF:000004">
    <property type="entry name" value="Peptide chain release factor 1"/>
    <property type="match status" value="1"/>
</dbReference>
<reference evidence="6" key="1">
    <citation type="journal article" date="2023" name="Commun. Biol.">
        <title>Genome analysis of Parmales, the sister group of diatoms, reveals the evolutionary specialization of diatoms from phago-mixotrophs to photoautotrophs.</title>
        <authorList>
            <person name="Ban H."/>
            <person name="Sato S."/>
            <person name="Yoshikawa S."/>
            <person name="Yamada K."/>
            <person name="Nakamura Y."/>
            <person name="Ichinomiya M."/>
            <person name="Sato N."/>
            <person name="Blanc-Mathieu R."/>
            <person name="Endo H."/>
            <person name="Kuwata A."/>
            <person name="Ogata H."/>
        </authorList>
    </citation>
    <scope>NUCLEOTIDE SEQUENCE [LARGE SCALE GENOMIC DNA]</scope>
    <source>
        <strain evidence="6">NIES 3699</strain>
    </source>
</reference>
<keyword evidence="2" id="KW-0488">Methylation</keyword>
<dbReference type="InterPro" id="IPR050057">
    <property type="entry name" value="Prokaryotic/Mito_RF"/>
</dbReference>
<dbReference type="EMBL" id="BRXX01000109">
    <property type="protein sequence ID" value="GMH90809.1"/>
    <property type="molecule type" value="Genomic_DNA"/>
</dbReference>
<organism evidence="5 6">
    <name type="scientific">Triparma verrucosa</name>
    <dbReference type="NCBI Taxonomy" id="1606542"/>
    <lineage>
        <taxon>Eukaryota</taxon>
        <taxon>Sar</taxon>
        <taxon>Stramenopiles</taxon>
        <taxon>Ochrophyta</taxon>
        <taxon>Bolidophyceae</taxon>
        <taxon>Parmales</taxon>
        <taxon>Triparmaceae</taxon>
        <taxon>Triparma</taxon>
    </lineage>
</organism>
<dbReference type="Pfam" id="PF00472">
    <property type="entry name" value="RF-1"/>
    <property type="match status" value="1"/>
</dbReference>
<dbReference type="PANTHER" id="PTHR43804">
    <property type="entry name" value="LD18447P"/>
    <property type="match status" value="1"/>
</dbReference>
<dbReference type="GO" id="GO:0003747">
    <property type="term" value="F:translation release factor activity"/>
    <property type="evidence" value="ECO:0007669"/>
    <property type="project" value="InterPro"/>
</dbReference>
<accession>A0A9W7BHH4</accession>
<dbReference type="PROSITE" id="PS00745">
    <property type="entry name" value="RF_PROK_I"/>
    <property type="match status" value="1"/>
</dbReference>